<gene>
    <name evidence="3" type="ORF">SAMN05421541_101660</name>
</gene>
<protein>
    <recommendedName>
        <fullName evidence="5">Excalibur calcium-binding domain-containing protein</fullName>
    </recommendedName>
</protein>
<sequence length="175" mass="18128">MTRTRIAALSLAAAALVSGATWALTTRPAPATFGEGRGTTEVAAQQTLPAGPSPVVPSSVAPPATEKAPAVTEKAPGKAGKHATPAPFVQTFAAQPGVTRQKAKRKPTAPVKVAPTVDGCDRNYGTVAQCIPVRFPEGVTDKCAWLRDHGYQAVKVAAKDRQGLDPDHNGVICDR</sequence>
<dbReference type="OrthoDB" id="601499at2"/>
<evidence type="ECO:0008006" key="5">
    <source>
        <dbReference type="Google" id="ProtNLM"/>
    </source>
</evidence>
<evidence type="ECO:0000313" key="4">
    <source>
        <dbReference type="Proteomes" id="UP000199645"/>
    </source>
</evidence>
<evidence type="ECO:0000256" key="1">
    <source>
        <dbReference type="SAM" id="MobiDB-lite"/>
    </source>
</evidence>
<proteinExistence type="predicted"/>
<dbReference type="Proteomes" id="UP000199645">
    <property type="component" value="Unassembled WGS sequence"/>
</dbReference>
<dbReference type="EMBL" id="FONV01000001">
    <property type="protein sequence ID" value="SFE42152.1"/>
    <property type="molecule type" value="Genomic_DNA"/>
</dbReference>
<evidence type="ECO:0000313" key="3">
    <source>
        <dbReference type="EMBL" id="SFE42152.1"/>
    </source>
</evidence>
<name>A0A1I2AE51_9ACTN</name>
<feature type="chain" id="PRO_5038631580" description="Excalibur calcium-binding domain-containing protein" evidence="2">
    <location>
        <begin position="24"/>
        <end position="175"/>
    </location>
</feature>
<organism evidence="3 4">
    <name type="scientific">Actinoplanes philippinensis</name>
    <dbReference type="NCBI Taxonomy" id="35752"/>
    <lineage>
        <taxon>Bacteria</taxon>
        <taxon>Bacillati</taxon>
        <taxon>Actinomycetota</taxon>
        <taxon>Actinomycetes</taxon>
        <taxon>Micromonosporales</taxon>
        <taxon>Micromonosporaceae</taxon>
        <taxon>Actinoplanes</taxon>
    </lineage>
</organism>
<keyword evidence="2" id="KW-0732">Signal</keyword>
<keyword evidence="4" id="KW-1185">Reference proteome</keyword>
<dbReference type="AlphaFoldDB" id="A0A1I2AE51"/>
<dbReference type="STRING" id="35752.SAMN05421541_101660"/>
<feature type="region of interest" description="Disordered" evidence="1">
    <location>
        <begin position="48"/>
        <end position="85"/>
    </location>
</feature>
<accession>A0A1I2AE51</accession>
<reference evidence="3 4" key="1">
    <citation type="submission" date="2016-10" db="EMBL/GenBank/DDBJ databases">
        <authorList>
            <person name="de Groot N.N."/>
        </authorList>
    </citation>
    <scope>NUCLEOTIDE SEQUENCE [LARGE SCALE GENOMIC DNA]</scope>
    <source>
        <strain evidence="3 4">DSM 43019</strain>
    </source>
</reference>
<dbReference type="RefSeq" id="WP_093609702.1">
    <property type="nucleotide sequence ID" value="NZ_BOMT01000010.1"/>
</dbReference>
<evidence type="ECO:0000256" key="2">
    <source>
        <dbReference type="SAM" id="SignalP"/>
    </source>
</evidence>
<feature type="signal peptide" evidence="2">
    <location>
        <begin position="1"/>
        <end position="23"/>
    </location>
</feature>